<keyword evidence="2" id="KW-1133">Transmembrane helix</keyword>
<organism evidence="4 5">
    <name type="scientific">Haloarcula hispanica (strain ATCC 33960 / DSM 4426 / JCM 8911 / NBRC 102182 / NCIMB 2187 / VKM B-1755)</name>
    <dbReference type="NCBI Taxonomy" id="634497"/>
    <lineage>
        <taxon>Archaea</taxon>
        <taxon>Methanobacteriati</taxon>
        <taxon>Methanobacteriota</taxon>
        <taxon>Stenosarchaea group</taxon>
        <taxon>Halobacteria</taxon>
        <taxon>Halobacteriales</taxon>
        <taxon>Haloarculaceae</taxon>
        <taxon>Haloarcula</taxon>
    </lineage>
</organism>
<evidence type="ECO:0000256" key="1">
    <source>
        <dbReference type="SAM" id="MobiDB-lite"/>
    </source>
</evidence>
<sequence length="135" mass="14647">MMDIPGEDDPNQSPGVLSEKSEHEPAEFDPESLGPDVPSPSDSDYDGEATGLFVRLVIVFNVALLALSLGPMLAYFEGQVDLGIRIFLVGVIAFGYGTFRYVKFERERKSDDDEGETAETTDTQPDSAESGDHNG</sequence>
<feature type="transmembrane region" description="Helical" evidence="2">
    <location>
        <begin position="52"/>
        <end position="76"/>
    </location>
</feature>
<evidence type="ECO:0000313" key="5">
    <source>
        <dbReference type="Proteomes" id="UP000005629"/>
    </source>
</evidence>
<dbReference type="InterPro" id="IPR055746">
    <property type="entry name" value="DUF7322"/>
</dbReference>
<dbReference type="Proteomes" id="UP000005629">
    <property type="component" value="Chromosome I"/>
</dbReference>
<dbReference type="eggNOG" id="arCOG06289">
    <property type="taxonomic scope" value="Archaea"/>
</dbReference>
<evidence type="ECO:0000259" key="3">
    <source>
        <dbReference type="Pfam" id="PF24008"/>
    </source>
</evidence>
<gene>
    <name evidence="4" type="ordered locus">HAH_2358</name>
</gene>
<name>G0HXE2_HALHT</name>
<feature type="compositionally biased region" description="Acidic residues" evidence="1">
    <location>
        <begin position="1"/>
        <end position="10"/>
    </location>
</feature>
<accession>G0HXE2</accession>
<feature type="transmembrane region" description="Helical" evidence="2">
    <location>
        <begin position="82"/>
        <end position="99"/>
    </location>
</feature>
<dbReference type="HOGENOM" id="CLU_1891351_0_0_2"/>
<keyword evidence="2" id="KW-0472">Membrane</keyword>
<dbReference type="Pfam" id="PF24008">
    <property type="entry name" value="DUF7322"/>
    <property type="match status" value="1"/>
</dbReference>
<feature type="region of interest" description="Disordered" evidence="1">
    <location>
        <begin position="1"/>
        <end position="45"/>
    </location>
</feature>
<reference evidence="4 5" key="1">
    <citation type="journal article" date="2011" name="J. Bacteriol.">
        <title>Complete genome sequence of Haloarcula hispanica, a model haloarchaeon for studying genetics, metabolism, and virus-host interaction.</title>
        <authorList>
            <person name="Liu H."/>
            <person name="Wu Z."/>
            <person name="Li M."/>
            <person name="Zhang F."/>
            <person name="Zheng H."/>
            <person name="Han J."/>
            <person name="Liu J."/>
            <person name="Zhou J."/>
            <person name="Wang S."/>
            <person name="Xiang H."/>
        </authorList>
    </citation>
    <scope>NUCLEOTIDE SEQUENCE [LARGE SCALE GENOMIC DNA]</scope>
    <source>
        <strain evidence="5">ATCC 33960 / DSM 4426 / JCM 8911 / NBRC 102182 / NCIMB 2187 / VKM B-1755</strain>
    </source>
</reference>
<evidence type="ECO:0000256" key="2">
    <source>
        <dbReference type="SAM" id="Phobius"/>
    </source>
</evidence>
<keyword evidence="2" id="KW-0812">Transmembrane</keyword>
<evidence type="ECO:0000313" key="4">
    <source>
        <dbReference type="EMBL" id="AEM57945.1"/>
    </source>
</evidence>
<feature type="domain" description="DUF7322" evidence="3">
    <location>
        <begin position="43"/>
        <end position="102"/>
    </location>
</feature>
<dbReference type="STRING" id="634497.HAH_2358"/>
<dbReference type="EMBL" id="CP002921">
    <property type="protein sequence ID" value="AEM57945.1"/>
    <property type="molecule type" value="Genomic_DNA"/>
</dbReference>
<dbReference type="KEGG" id="hhi:HAH_2358"/>
<protein>
    <recommendedName>
        <fullName evidence="3">DUF7322 domain-containing protein</fullName>
    </recommendedName>
</protein>
<feature type="region of interest" description="Disordered" evidence="1">
    <location>
        <begin position="107"/>
        <end position="135"/>
    </location>
</feature>
<dbReference type="AlphaFoldDB" id="G0HXE2"/>
<proteinExistence type="predicted"/>